<keyword evidence="3" id="KW-1185">Reference proteome</keyword>
<dbReference type="GeneID" id="108669104"/>
<evidence type="ECO:0000256" key="1">
    <source>
        <dbReference type="ARBA" id="ARBA00022729"/>
    </source>
</evidence>
<dbReference type="GO" id="GO:0031012">
    <property type="term" value="C:extracellular matrix"/>
    <property type="evidence" value="ECO:0007669"/>
    <property type="project" value="TreeGrafter"/>
</dbReference>
<reference evidence="4" key="1">
    <citation type="submission" date="2025-08" db="UniProtKB">
        <authorList>
            <consortium name="RefSeq"/>
        </authorList>
    </citation>
    <scope>IDENTIFICATION</scope>
    <source>
        <tissue evidence="4">Whole organism</tissue>
    </source>
</reference>
<proteinExistence type="predicted"/>
<feature type="chain" id="PRO_5034733184" evidence="2">
    <location>
        <begin position="24"/>
        <end position="466"/>
    </location>
</feature>
<evidence type="ECO:0000313" key="4">
    <source>
        <dbReference type="RefSeq" id="XP_018011882.1"/>
    </source>
</evidence>
<dbReference type="Proteomes" id="UP000694843">
    <property type="component" value="Unplaced"/>
</dbReference>
<protein>
    <submittedName>
        <fullName evidence="4">Uncharacterized protein LOC108669104</fullName>
    </submittedName>
</protein>
<organism evidence="3 4">
    <name type="scientific">Hyalella azteca</name>
    <name type="common">Amphipod</name>
    <dbReference type="NCBI Taxonomy" id="294128"/>
    <lineage>
        <taxon>Eukaryota</taxon>
        <taxon>Metazoa</taxon>
        <taxon>Ecdysozoa</taxon>
        <taxon>Arthropoda</taxon>
        <taxon>Crustacea</taxon>
        <taxon>Multicrustacea</taxon>
        <taxon>Malacostraca</taxon>
        <taxon>Eumalacostraca</taxon>
        <taxon>Peracarida</taxon>
        <taxon>Amphipoda</taxon>
        <taxon>Senticaudata</taxon>
        <taxon>Talitrida</taxon>
        <taxon>Talitroidea</taxon>
        <taxon>Hyalellidae</taxon>
        <taxon>Hyalella</taxon>
    </lineage>
</organism>
<sequence length="466" mass="51701">MKRLGNYIFRALFFASLTSEILCQGNENCSATPSRRNPGSMDIMCTCMQSLQQRVQNVDALTIDRSGCEVVSALDISWNLLEHGIGPRTVTFIGAQIILTNPPNQSWNTSISRITFERCLFDSIPPKSFEGLSRLTELRFINNYIGNVSSYSISGLPNLRTVEFADSDIVNIHTSAISDLPALFEMAFVRTSISSLADGAVKIIRTPQLPANNDCPKIDIRIPPSDRMSDVMARSLESVDNLPLPEIGARLHFYFCNITALHPKAISSDWFSFVIFYGNRVSTFGTGAFQLTMDNQCEISAVMLVGNYFKSIQLGAVASIQKKQQANRPSYLVLTNNTFEFVAAKGFVIHPSIEVYSVADNKFVCECPNFAWLMSNSETPRQQEIERNLKASATCNYNSISVTTFTDSCPKRDMASYPSTEIVVVTLPDEVMYSSAVSIVHNQPTTGFLQGIFILSLVGRQLLSHF</sequence>
<dbReference type="OrthoDB" id="676979at2759"/>
<dbReference type="InterPro" id="IPR032675">
    <property type="entry name" value="LRR_dom_sf"/>
</dbReference>
<gene>
    <name evidence="4" type="primary">LOC108669104</name>
</gene>
<evidence type="ECO:0000256" key="2">
    <source>
        <dbReference type="SAM" id="SignalP"/>
    </source>
</evidence>
<name>A0A8B7NE45_HYAAZ</name>
<feature type="signal peptide" evidence="2">
    <location>
        <begin position="1"/>
        <end position="23"/>
    </location>
</feature>
<dbReference type="InterPro" id="IPR050328">
    <property type="entry name" value="Dev_Immune_Receptor"/>
</dbReference>
<dbReference type="KEGG" id="hazt:108669104"/>
<dbReference type="SUPFAM" id="SSF52058">
    <property type="entry name" value="L domain-like"/>
    <property type="match status" value="1"/>
</dbReference>
<evidence type="ECO:0000313" key="3">
    <source>
        <dbReference type="Proteomes" id="UP000694843"/>
    </source>
</evidence>
<dbReference type="RefSeq" id="XP_018011882.1">
    <property type="nucleotide sequence ID" value="XM_018156393.2"/>
</dbReference>
<dbReference type="PANTHER" id="PTHR24373:SF387">
    <property type="entry name" value="LEUCINE-RICH REPEATS AND IMMUNOGLOBULIN-LIKE DOMAINS PROTEIN SMA-10"/>
    <property type="match status" value="1"/>
</dbReference>
<accession>A0A8B7NE45</accession>
<dbReference type="GO" id="GO:0005615">
    <property type="term" value="C:extracellular space"/>
    <property type="evidence" value="ECO:0007669"/>
    <property type="project" value="TreeGrafter"/>
</dbReference>
<dbReference type="Gene3D" id="3.80.10.10">
    <property type="entry name" value="Ribonuclease Inhibitor"/>
    <property type="match status" value="1"/>
</dbReference>
<dbReference type="AlphaFoldDB" id="A0A8B7NE45"/>
<dbReference type="PANTHER" id="PTHR24373">
    <property type="entry name" value="SLIT RELATED LEUCINE-RICH REPEAT NEURONAL PROTEIN"/>
    <property type="match status" value="1"/>
</dbReference>
<keyword evidence="1 2" id="KW-0732">Signal</keyword>